<evidence type="ECO:0000256" key="2">
    <source>
        <dbReference type="PIRSR" id="PIRSR600246-1"/>
    </source>
</evidence>
<dbReference type="GO" id="GO:0004298">
    <property type="term" value="F:threonine-type endopeptidase activity"/>
    <property type="evidence" value="ECO:0007669"/>
    <property type="project" value="InterPro"/>
</dbReference>
<feature type="compositionally biased region" description="Basic and acidic residues" evidence="4">
    <location>
        <begin position="1"/>
        <end position="10"/>
    </location>
</feature>
<dbReference type="InterPro" id="IPR029055">
    <property type="entry name" value="Ntn_hydrolases_N"/>
</dbReference>
<dbReference type="CDD" id="cd04514">
    <property type="entry name" value="Taspase1_like"/>
    <property type="match status" value="1"/>
</dbReference>
<dbReference type="InterPro" id="IPR000246">
    <property type="entry name" value="Peptidase_T2"/>
</dbReference>
<evidence type="ECO:0000256" key="3">
    <source>
        <dbReference type="PIRSR" id="PIRSR600246-3"/>
    </source>
</evidence>
<keyword evidence="6" id="KW-1185">Reference proteome</keyword>
<proteinExistence type="predicted"/>
<reference evidence="5" key="1">
    <citation type="submission" date="2023-07" db="EMBL/GenBank/DDBJ databases">
        <title>draft genome sequence of fig (Ficus carica).</title>
        <authorList>
            <person name="Takahashi T."/>
            <person name="Nishimura K."/>
        </authorList>
    </citation>
    <scope>NUCLEOTIDE SEQUENCE</scope>
</reference>
<comment type="subunit">
    <text evidence="1">Heterotetramer of two alpha and two beta chains arranged as a dimer of alpha/beta heterodimers.</text>
</comment>
<sequence>MKKKNGEKQGKLLLPGRKSGSRNLVNFGEKKGKFRRRGRRRSSEKERKKEGRELSGEGREGISSPKDTSKFQPMAKPVDDDRNPSFFVAVHVGAGFHAPSNEIALRSAMKRACLAAASLLRKGSGRCVDAVSAAIKVLEDDPSTNAGRGSNLTEDRHVECDASIMNGDTGAFGAVGAVPGVKNAIQIAALLVKEQMMGSSLLGLIPPMFLVGEGAREWAKSKGIAVPATAKEADEWLVTVRAIAQWKKYKAMIRDAKAKTENSSIEHQCSPQGTAGKLEQEAQPCYPSKGDMLEEDCIMDTVGVICVDTDGHIASGASSGGIALKVRGRVGLAATYGSGCWASSKGPFGAPFVVGCCVGPASACNKVLQSFVQESNKNGTDKSAGILLVQADTPVVSGSSLKLKSVEIAAAYSSLSFGIGYFGSSMERPKVSILRSKNQQNRTGVDHFEARVDLSGEKLM</sequence>
<feature type="site" description="Cleavage; by autolysis" evidence="3">
    <location>
        <begin position="300"/>
        <end position="301"/>
    </location>
</feature>
<dbReference type="Gene3D" id="3.60.20.30">
    <property type="entry name" value="(Glycosyl)asparaginase"/>
    <property type="match status" value="1"/>
</dbReference>
<dbReference type="PANTHER" id="PTHR10188:SF8">
    <property type="entry name" value="THREONINE ASPARTASE 1"/>
    <property type="match status" value="1"/>
</dbReference>
<dbReference type="InterPro" id="IPR037464">
    <property type="entry name" value="Taspase1"/>
</dbReference>
<dbReference type="AlphaFoldDB" id="A0AA88E4S2"/>
<dbReference type="Proteomes" id="UP001187192">
    <property type="component" value="Unassembled WGS sequence"/>
</dbReference>
<dbReference type="GO" id="GO:0005737">
    <property type="term" value="C:cytoplasm"/>
    <property type="evidence" value="ECO:0007669"/>
    <property type="project" value="TreeGrafter"/>
</dbReference>
<evidence type="ECO:0008006" key="7">
    <source>
        <dbReference type="Google" id="ProtNLM"/>
    </source>
</evidence>
<dbReference type="GO" id="GO:0051604">
    <property type="term" value="P:protein maturation"/>
    <property type="evidence" value="ECO:0007669"/>
    <property type="project" value="TreeGrafter"/>
</dbReference>
<name>A0AA88E4S2_FICCA</name>
<evidence type="ECO:0000256" key="1">
    <source>
        <dbReference type="ARBA" id="ARBA00011601"/>
    </source>
</evidence>
<feature type="compositionally biased region" description="Basic and acidic residues" evidence="4">
    <location>
        <begin position="41"/>
        <end position="60"/>
    </location>
</feature>
<feature type="region of interest" description="Disordered" evidence="4">
    <location>
        <begin position="1"/>
        <end position="79"/>
    </location>
</feature>
<feature type="active site" description="Nucleophile" evidence="2">
    <location>
        <position position="301"/>
    </location>
</feature>
<gene>
    <name evidence="5" type="ORF">TIFTF001_036185</name>
</gene>
<dbReference type="PANTHER" id="PTHR10188">
    <property type="entry name" value="L-ASPARAGINASE"/>
    <property type="match status" value="1"/>
</dbReference>
<comment type="caution">
    <text evidence="5">The sequence shown here is derived from an EMBL/GenBank/DDBJ whole genome shotgun (WGS) entry which is preliminary data.</text>
</comment>
<protein>
    <recommendedName>
        <fullName evidence="7">Threonine aspartase</fullName>
    </recommendedName>
</protein>
<evidence type="ECO:0000313" key="5">
    <source>
        <dbReference type="EMBL" id="GMN67123.1"/>
    </source>
</evidence>
<dbReference type="SUPFAM" id="SSF56235">
    <property type="entry name" value="N-terminal nucleophile aminohydrolases (Ntn hydrolases)"/>
    <property type="match status" value="1"/>
</dbReference>
<dbReference type="Pfam" id="PF01112">
    <property type="entry name" value="Asparaginase_2"/>
    <property type="match status" value="1"/>
</dbReference>
<evidence type="ECO:0000256" key="4">
    <source>
        <dbReference type="SAM" id="MobiDB-lite"/>
    </source>
</evidence>
<organism evidence="5 6">
    <name type="scientific">Ficus carica</name>
    <name type="common">Common fig</name>
    <dbReference type="NCBI Taxonomy" id="3494"/>
    <lineage>
        <taxon>Eukaryota</taxon>
        <taxon>Viridiplantae</taxon>
        <taxon>Streptophyta</taxon>
        <taxon>Embryophyta</taxon>
        <taxon>Tracheophyta</taxon>
        <taxon>Spermatophyta</taxon>
        <taxon>Magnoliopsida</taxon>
        <taxon>eudicotyledons</taxon>
        <taxon>Gunneridae</taxon>
        <taxon>Pentapetalae</taxon>
        <taxon>rosids</taxon>
        <taxon>fabids</taxon>
        <taxon>Rosales</taxon>
        <taxon>Moraceae</taxon>
        <taxon>Ficeae</taxon>
        <taxon>Ficus</taxon>
    </lineage>
</organism>
<evidence type="ECO:0000313" key="6">
    <source>
        <dbReference type="Proteomes" id="UP001187192"/>
    </source>
</evidence>
<dbReference type="EMBL" id="BTGU01000408">
    <property type="protein sequence ID" value="GMN67123.1"/>
    <property type="molecule type" value="Genomic_DNA"/>
</dbReference>
<accession>A0AA88E4S2</accession>